<dbReference type="Pfam" id="PF08843">
    <property type="entry name" value="AbiEii"/>
    <property type="match status" value="1"/>
</dbReference>
<protein>
    <recommendedName>
        <fullName evidence="3">WYL domain-containing protein</fullName>
    </recommendedName>
</protein>
<dbReference type="Gene3D" id="3.10.450.620">
    <property type="entry name" value="JHP933, nucleotidyltransferase-like core domain"/>
    <property type="match status" value="1"/>
</dbReference>
<dbReference type="EMBL" id="MEUI01000005">
    <property type="protein sequence ID" value="OGC35223.1"/>
    <property type="molecule type" value="Genomic_DNA"/>
</dbReference>
<dbReference type="AlphaFoldDB" id="A0A1F4TT29"/>
<dbReference type="Proteomes" id="UP000177309">
    <property type="component" value="Unassembled WGS sequence"/>
</dbReference>
<comment type="caution">
    <text evidence="1">The sequence shown here is derived from an EMBL/GenBank/DDBJ whole genome shotgun (WGS) entry which is preliminary data.</text>
</comment>
<gene>
    <name evidence="1" type="ORF">A2462_08270</name>
</gene>
<evidence type="ECO:0000313" key="2">
    <source>
        <dbReference type="Proteomes" id="UP000177309"/>
    </source>
</evidence>
<dbReference type="InterPro" id="IPR014942">
    <property type="entry name" value="AbiEii"/>
</dbReference>
<accession>A0A1F4TT29</accession>
<proteinExistence type="predicted"/>
<reference evidence="1 2" key="1">
    <citation type="journal article" date="2016" name="Nat. Commun.">
        <title>Thousands of microbial genomes shed light on interconnected biogeochemical processes in an aquifer system.</title>
        <authorList>
            <person name="Anantharaman K."/>
            <person name="Brown C.T."/>
            <person name="Hug L.A."/>
            <person name="Sharon I."/>
            <person name="Castelle C.J."/>
            <person name="Probst A.J."/>
            <person name="Thomas B.C."/>
            <person name="Singh A."/>
            <person name="Wilkins M.J."/>
            <person name="Karaoz U."/>
            <person name="Brodie E.L."/>
            <person name="Williams K.H."/>
            <person name="Hubbard S.S."/>
            <person name="Banfield J.F."/>
        </authorList>
    </citation>
    <scope>NUCLEOTIDE SEQUENCE [LARGE SCALE GENOMIC DNA]</scope>
</reference>
<sequence length="409" mass="47280">MISVDDLRNLATEWGISEHVAEKNYVIGWLLWGIGQDKDVAHKWVFKGGTCLKKCYLETYRFSEDLDFTVIQDGPIEPEAVQPILKRIIERVHDESGINFSLRTPLVKKKNYPFYAEGRIYYQGPRNVPSPASVKIDLLSSEKIVHIPVRNKIAHGYPDDLPKQAKVMCYSLEEVFAEKIRAMGERCMPRDLYDIVFLFREKFKTEKGDVVKSLLMAKCATKGLKTPTFSDINNSPALAELKSEWSNMLAHQLPALPPFEEYWNELPNIFDWMENSYQVPKLEPIKTEAGVKWISQPVGAALELIRRKPVEAIRFAAINHLFVEMKYRKQGAQLKNYLVQPYSLRQSREGNIILYAIKENEYQSKAFRLDWVEGVNITAKPFKPAHLIEFPELGTIYAPEIRRNKKGWR</sequence>
<evidence type="ECO:0000313" key="1">
    <source>
        <dbReference type="EMBL" id="OGC35223.1"/>
    </source>
</evidence>
<name>A0A1F4TT29_UNCSA</name>
<evidence type="ECO:0008006" key="3">
    <source>
        <dbReference type="Google" id="ProtNLM"/>
    </source>
</evidence>
<dbReference type="PROSITE" id="PS52050">
    <property type="entry name" value="WYL"/>
    <property type="match status" value="1"/>
</dbReference>
<organism evidence="1 2">
    <name type="scientific">candidate division WOR-1 bacterium RIFOXYC2_FULL_41_25</name>
    <dbReference type="NCBI Taxonomy" id="1802586"/>
    <lineage>
        <taxon>Bacteria</taxon>
        <taxon>Bacillati</taxon>
        <taxon>Saganbacteria</taxon>
    </lineage>
</organism>